<comment type="similarity">
    <text evidence="1">Belongs to the ROK (NagC/XylR) family.</text>
</comment>
<keyword evidence="2" id="KW-0418">Kinase</keyword>
<sequence length="580" mass="61228">MAHSSWPVLVLARDHDAAVISRALKRRRLQRLARGVYSGDIDTPADIIVRRYLWEIADYFFPQAVVCGASAMRADPAAGSVIDLCHSRRRPVVLPGITLRPQTGAPRQSDDTPLHGSLWLSSPVRSLLWFFSQPVAARDSGLLYGWWHRQEVDRRELLSGLAQRAHALNQQAAVAEVTAFLRQRAGDTLPDGEGPGPSAALSVTAQLLAIELIALGGATQSELTARLGMAKSTVSTGLQELQRHSSIVATAGARGRGASVYQLARQAGWVLGADIGNSQALFIARSLDGRQLALRQFTNGASAQLVIAAADAIAALRQELSAFGPLLAVTVALPKPVRPDVPLSGRDGPSQAGLSPDAILARLPIPEGVHPLVENNVNCAVVAEVNHGIGRGLQDVAFLQIGERIGCGIIAGGALIHGARGCAGEIADLPFPWSEREKPGELLLEQHLAQRGFLDSFNARRPPGAPAVRSLEALLERAARGEPVAQQAAQHYGEQIGFLALGLVAILDPAMIILGGSVGSNRLIVAAARRTVAAISPYTTVAASQFGHLATAEGAAQLALEAAQRKLLGKAVRPRQGDAV</sequence>
<dbReference type="Proteomes" id="UP000009010">
    <property type="component" value="Chromosome"/>
</dbReference>
<dbReference type="GO" id="GO:0016301">
    <property type="term" value="F:kinase activity"/>
    <property type="evidence" value="ECO:0007669"/>
    <property type="project" value="UniProtKB-KW"/>
</dbReference>
<dbReference type="InterPro" id="IPR036390">
    <property type="entry name" value="WH_DNA-bd_sf"/>
</dbReference>
<keyword evidence="3" id="KW-1185">Reference proteome</keyword>
<proteinExistence type="inferred from homology"/>
<dbReference type="eggNOG" id="COG1940">
    <property type="taxonomic scope" value="Bacteria"/>
</dbReference>
<dbReference type="KEGG" id="raq:Rahaq2_1679"/>
<dbReference type="Pfam" id="PF00480">
    <property type="entry name" value="ROK"/>
    <property type="match status" value="1"/>
</dbReference>
<dbReference type="STRING" id="745277.Rahaq2_1679"/>
<dbReference type="PANTHER" id="PTHR18964:SF149">
    <property type="entry name" value="BIFUNCTIONAL UDP-N-ACETYLGLUCOSAMINE 2-EPIMERASE_N-ACETYLMANNOSAMINE KINASE"/>
    <property type="match status" value="1"/>
</dbReference>
<dbReference type="InterPro" id="IPR000600">
    <property type="entry name" value="ROK"/>
</dbReference>
<dbReference type="PATRIC" id="fig|745277.3.peg.1613"/>
<reference evidence="3" key="2">
    <citation type="submission" date="2012-01" db="EMBL/GenBank/DDBJ databases">
        <title>Complete sequence of chromosome of Rahnella aquatilis CIP 78.65.</title>
        <authorList>
            <person name="Lucas S."/>
            <person name="Han J."/>
            <person name="Lapidus A."/>
            <person name="Cheng J.-F."/>
            <person name="Goodwin L."/>
            <person name="Pitluck S."/>
            <person name="Peters L."/>
            <person name="Ovchinnikova G."/>
            <person name="Held B."/>
            <person name="Detter J.C."/>
            <person name="Han C."/>
            <person name="Tapia R."/>
            <person name="Land M."/>
            <person name="Hauser L."/>
            <person name="Kyrpides N."/>
            <person name="Ivanova N."/>
            <person name="Pagani I."/>
            <person name="Sobecky P."/>
            <person name="Martinez R."/>
            <person name="Woyke T."/>
        </authorList>
    </citation>
    <scope>NUCLEOTIDE SEQUENCE [LARGE SCALE GENOMIC DNA]</scope>
    <source>
        <strain evidence="3">ATCC 33071 / DSM 4594 / JCM 1683 / NBRC 105701 / NCIMB 13365 / CIP 78.65</strain>
    </source>
</reference>
<dbReference type="HOGENOM" id="CLU_469990_0_0_6"/>
<name>H2IT35_RAHAC</name>
<dbReference type="SUPFAM" id="SSF46785">
    <property type="entry name" value="Winged helix' DNA-binding domain"/>
    <property type="match status" value="1"/>
</dbReference>
<evidence type="ECO:0000313" key="3">
    <source>
        <dbReference type="Proteomes" id="UP000009010"/>
    </source>
</evidence>
<organism evidence="2 3">
    <name type="scientific">Rahnella aquatilis (strain ATCC 33071 / DSM 4594 / JCM 1683 / NBRC 105701 / NCIMB 13365 / CIP 78.65)</name>
    <dbReference type="NCBI Taxonomy" id="745277"/>
    <lineage>
        <taxon>Bacteria</taxon>
        <taxon>Pseudomonadati</taxon>
        <taxon>Pseudomonadota</taxon>
        <taxon>Gammaproteobacteria</taxon>
        <taxon>Enterobacterales</taxon>
        <taxon>Yersiniaceae</taxon>
        <taxon>Rahnella</taxon>
    </lineage>
</organism>
<dbReference type="OrthoDB" id="3806841at2"/>
<gene>
    <name evidence="2" type="ordered locus">Rahaq2_1679</name>
</gene>
<accession>H2IT35</accession>
<dbReference type="Gene3D" id="3.30.420.40">
    <property type="match status" value="2"/>
</dbReference>
<dbReference type="PANTHER" id="PTHR18964">
    <property type="entry name" value="ROK (REPRESSOR, ORF, KINASE) FAMILY"/>
    <property type="match status" value="1"/>
</dbReference>
<keyword evidence="2" id="KW-0808">Transferase</keyword>
<evidence type="ECO:0000256" key="1">
    <source>
        <dbReference type="ARBA" id="ARBA00006479"/>
    </source>
</evidence>
<dbReference type="SUPFAM" id="SSF53067">
    <property type="entry name" value="Actin-like ATPase domain"/>
    <property type="match status" value="1"/>
</dbReference>
<dbReference type="AlphaFoldDB" id="H2IT35"/>
<protein>
    <submittedName>
        <fullName evidence="2">Transcriptional regulator/sugar kinase</fullName>
    </submittedName>
</protein>
<dbReference type="EMBL" id="CP003244">
    <property type="protein sequence ID" value="AEX51554.1"/>
    <property type="molecule type" value="Genomic_DNA"/>
</dbReference>
<dbReference type="InterPro" id="IPR043129">
    <property type="entry name" value="ATPase_NBD"/>
</dbReference>
<evidence type="ECO:0000313" key="2">
    <source>
        <dbReference type="EMBL" id="AEX51554.1"/>
    </source>
</evidence>
<reference evidence="2 3" key="1">
    <citation type="journal article" date="2012" name="J. Bacteriol.">
        <title>Complete Genome Sequence of Rahnella aquatilis CIP 78.65.</title>
        <authorList>
            <person name="Martinez R.J."/>
            <person name="Bruce D."/>
            <person name="Detter C."/>
            <person name="Goodwin L.A."/>
            <person name="Han J."/>
            <person name="Han C.S."/>
            <person name="Held B."/>
            <person name="Land M.L."/>
            <person name="Mikhailova N."/>
            <person name="Nolan M."/>
            <person name="Pennacchio L."/>
            <person name="Pitluck S."/>
            <person name="Tapia R."/>
            <person name="Woyke T."/>
            <person name="Sobecky P.A."/>
        </authorList>
    </citation>
    <scope>NUCLEOTIDE SEQUENCE [LARGE SCALE GENOMIC DNA]</scope>
    <source>
        <strain evidence="3">ATCC 33071 / DSM 4594 / JCM 1683 / NBRC 105701 / NCIMB 13365 / CIP 78.65</strain>
    </source>
</reference>
<dbReference type="RefSeq" id="WP_015696757.1">
    <property type="nucleotide sequence ID" value="NC_016818.1"/>
</dbReference>